<evidence type="ECO:0000256" key="5">
    <source>
        <dbReference type="ARBA" id="ARBA00023104"/>
    </source>
</evidence>
<comment type="similarity">
    <text evidence="7">Belongs to the Leviviricetes maturation protein family.</text>
</comment>
<sequence length="417" mass="46441">MTNGPRLRTRERGFSERDSIVTFGYRDVNNDYGTVTNHRLWTDEYSSMNDVVGNPGQFNFVNHSRFTWKNPKITSLDLPGVGLPGYHVTMSPYWLPKSGTLHSWEPVLTPGLGLGEGSSSYQAFVNEAFFALGDQVDAYFDMPNAIRDLVDLSSLIKQVVHQGGRLWSLFSRVMSAQGRRVTNPPLRELSREIANTHLLNQFGVKPLIGEVSRCLDRSQKIYQRLAFLQKTAGKTFRVYHSKSVKISHSDVFSFNDGNILGAPVWLRNINESGVYSASALVQNNLLGLDDMLGGITAFLAGMGFGRLAVFAWDLVPFSFVVDYFIGLNEWIKQHLTAQPFAGSLKILDGGISFKSLLTGDYWIESPYGAPEFAGTITIKSYKRKQGFPVDASVYTRGIGGLTLSQWGILTALLLQRE</sequence>
<accession>A0A514DB94</accession>
<keyword evidence="5" id="KW-1175">Viral attachment to host cell pilus</keyword>
<dbReference type="InterPro" id="IPR005563">
    <property type="entry name" value="A_protein"/>
</dbReference>
<name>A0A514DB94_9VIRU</name>
<evidence type="ECO:0000256" key="3">
    <source>
        <dbReference type="ARBA" id="ARBA00022804"/>
    </source>
</evidence>
<dbReference type="Pfam" id="PF03863">
    <property type="entry name" value="Phage_mat-A"/>
    <property type="match status" value="1"/>
</dbReference>
<evidence type="ECO:0008006" key="9">
    <source>
        <dbReference type="Google" id="ProtNLM"/>
    </source>
</evidence>
<keyword evidence="2" id="KW-0945">Host-virus interaction</keyword>
<evidence type="ECO:0000256" key="4">
    <source>
        <dbReference type="ARBA" id="ARBA00022844"/>
    </source>
</evidence>
<dbReference type="EMBL" id="MN035848">
    <property type="protein sequence ID" value="QDH90888.1"/>
    <property type="molecule type" value="Genomic_RNA"/>
</dbReference>
<protein>
    <recommendedName>
        <fullName evidence="9">Maturation</fullName>
    </recommendedName>
</protein>
<evidence type="ECO:0000256" key="6">
    <source>
        <dbReference type="ARBA" id="ARBA00023296"/>
    </source>
</evidence>
<dbReference type="GO" id="GO:0044423">
    <property type="term" value="C:virion component"/>
    <property type="evidence" value="ECO:0007669"/>
    <property type="project" value="UniProtKB-KW"/>
</dbReference>
<proteinExistence type="inferred from homology"/>
<evidence type="ECO:0000313" key="8">
    <source>
        <dbReference type="EMBL" id="QDH90888.1"/>
    </source>
</evidence>
<dbReference type="GO" id="GO:0039666">
    <property type="term" value="P:virion attachment to host cell pilus"/>
    <property type="evidence" value="ECO:0007669"/>
    <property type="project" value="UniProtKB-KW"/>
</dbReference>
<keyword evidence="4" id="KW-0946">Virion</keyword>
<comment type="subcellular location">
    <subcellularLocation>
        <location evidence="1">Virion</location>
    </subcellularLocation>
</comment>
<keyword evidence="3" id="KW-1161">Viral attachment to host cell</keyword>
<evidence type="ECO:0000256" key="1">
    <source>
        <dbReference type="ARBA" id="ARBA00004328"/>
    </source>
</evidence>
<keyword evidence="6" id="KW-1160">Virus entry into host cell</keyword>
<reference evidence="8" key="1">
    <citation type="submission" date="2019-05" db="EMBL/GenBank/DDBJ databases">
        <title>Metatranscriptomic reconstruction reveals RNA viruses with the potential to shape carbon cycling in soil.</title>
        <authorList>
            <person name="Starr E.P."/>
            <person name="Nuccio E."/>
            <person name="Pett-Ridge J."/>
            <person name="Banfield J.F."/>
            <person name="Firestone M.K."/>
        </authorList>
    </citation>
    <scope>NUCLEOTIDE SEQUENCE</scope>
    <source>
        <strain evidence="8">H4_Rhizo_45_scaffold_528</strain>
    </source>
</reference>
<evidence type="ECO:0000256" key="2">
    <source>
        <dbReference type="ARBA" id="ARBA00022581"/>
    </source>
</evidence>
<evidence type="ECO:0000256" key="7">
    <source>
        <dbReference type="ARBA" id="ARBA00035110"/>
    </source>
</evidence>
<gene>
    <name evidence="8" type="ORF">H4Rhizo45528_000001</name>
</gene>
<organism evidence="8">
    <name type="scientific">Leviviridae sp</name>
    <dbReference type="NCBI Taxonomy" id="2027243"/>
    <lineage>
        <taxon>Viruses</taxon>
        <taxon>Riboviria</taxon>
        <taxon>Orthornavirae</taxon>
        <taxon>Lenarviricota</taxon>
        <taxon>Leviviricetes</taxon>
        <taxon>Norzivirales</taxon>
        <taxon>Fiersviridae</taxon>
    </lineage>
</organism>